<dbReference type="AlphaFoldDB" id="A0A848BSJ4"/>
<keyword evidence="10 11" id="KW-0694">RNA-binding</keyword>
<dbReference type="InterPro" id="IPR004466">
    <property type="entry name" value="RNase_M5"/>
</dbReference>
<dbReference type="SMART" id="SM00493">
    <property type="entry name" value="TOPRIM"/>
    <property type="match status" value="1"/>
</dbReference>
<evidence type="ECO:0000256" key="2">
    <source>
        <dbReference type="ARBA" id="ARBA00022517"/>
    </source>
</evidence>
<dbReference type="GO" id="GO:0046872">
    <property type="term" value="F:metal ion binding"/>
    <property type="evidence" value="ECO:0007669"/>
    <property type="project" value="UniProtKB-KW"/>
</dbReference>
<keyword evidence="2 11" id="KW-0690">Ribosome biogenesis</keyword>
<dbReference type="SUPFAM" id="SSF110455">
    <property type="entry name" value="Toprim domain"/>
    <property type="match status" value="1"/>
</dbReference>
<dbReference type="GO" id="GO:0019843">
    <property type="term" value="F:rRNA binding"/>
    <property type="evidence" value="ECO:0007669"/>
    <property type="project" value="UniProtKB-KW"/>
</dbReference>
<evidence type="ECO:0000313" key="15">
    <source>
        <dbReference type="Proteomes" id="UP000591071"/>
    </source>
</evidence>
<evidence type="ECO:0000256" key="5">
    <source>
        <dbReference type="ARBA" id="ARBA00022723"/>
    </source>
</evidence>
<keyword evidence="1 11" id="KW-0963">Cytoplasm</keyword>
<dbReference type="PANTHER" id="PTHR39156">
    <property type="entry name" value="RIBONUCLEASE M5"/>
    <property type="match status" value="1"/>
</dbReference>
<dbReference type="EC" id="3.1.26.8" evidence="11 12"/>
<dbReference type="RefSeq" id="WP_059075305.1">
    <property type="nucleotide sequence ID" value="NZ_JABAFG010000008.1"/>
</dbReference>
<keyword evidence="4 11" id="KW-0540">Nuclease</keyword>
<evidence type="ECO:0000256" key="6">
    <source>
        <dbReference type="ARBA" id="ARBA00022730"/>
    </source>
</evidence>
<evidence type="ECO:0000256" key="3">
    <source>
        <dbReference type="ARBA" id="ARBA00022552"/>
    </source>
</evidence>
<keyword evidence="9" id="KW-0460">Magnesium</keyword>
<keyword evidence="6 11" id="KW-0699">rRNA-binding</keyword>
<dbReference type="CDD" id="cd01027">
    <property type="entry name" value="TOPRIM_RNase_M5_like"/>
    <property type="match status" value="1"/>
</dbReference>
<evidence type="ECO:0000313" key="14">
    <source>
        <dbReference type="EMBL" id="NME28225.1"/>
    </source>
</evidence>
<dbReference type="PANTHER" id="PTHR39156:SF1">
    <property type="entry name" value="RIBONUCLEASE M5"/>
    <property type="match status" value="1"/>
</dbReference>
<keyword evidence="3 11" id="KW-0698">rRNA processing</keyword>
<comment type="similarity">
    <text evidence="11">Belongs to the ribonuclease M5 family.</text>
</comment>
<accession>A0A848BSJ4</accession>
<proteinExistence type="inferred from homology"/>
<organism evidence="14 15">
    <name type="scientific">Megasphaera hexanoica</name>
    <dbReference type="NCBI Taxonomy" id="1675036"/>
    <lineage>
        <taxon>Bacteria</taxon>
        <taxon>Bacillati</taxon>
        <taxon>Bacillota</taxon>
        <taxon>Negativicutes</taxon>
        <taxon>Veillonellales</taxon>
        <taxon>Veillonellaceae</taxon>
        <taxon>Megasphaera</taxon>
    </lineage>
</organism>
<evidence type="ECO:0000256" key="7">
    <source>
        <dbReference type="ARBA" id="ARBA00022759"/>
    </source>
</evidence>
<evidence type="ECO:0000256" key="1">
    <source>
        <dbReference type="ARBA" id="ARBA00022490"/>
    </source>
</evidence>
<dbReference type="Pfam" id="PF01751">
    <property type="entry name" value="Toprim"/>
    <property type="match status" value="1"/>
</dbReference>
<dbReference type="GO" id="GO:0043822">
    <property type="term" value="F:ribonuclease M5 activity"/>
    <property type="evidence" value="ECO:0007669"/>
    <property type="project" value="UniProtKB-UniRule"/>
</dbReference>
<dbReference type="EMBL" id="JABAFG010000008">
    <property type="protein sequence ID" value="NME28225.1"/>
    <property type="molecule type" value="Genomic_DNA"/>
</dbReference>
<evidence type="ECO:0000256" key="8">
    <source>
        <dbReference type="ARBA" id="ARBA00022801"/>
    </source>
</evidence>
<evidence type="ECO:0000259" key="13">
    <source>
        <dbReference type="PROSITE" id="PS50880"/>
    </source>
</evidence>
<gene>
    <name evidence="11 14" type="primary">rnmV</name>
    <name evidence="14" type="ORF">HF872_06260</name>
</gene>
<evidence type="ECO:0000256" key="4">
    <source>
        <dbReference type="ARBA" id="ARBA00022722"/>
    </source>
</evidence>
<comment type="subcellular location">
    <subcellularLocation>
        <location evidence="11">Cytoplasm</location>
    </subcellularLocation>
</comment>
<dbReference type="InterPro" id="IPR025156">
    <property type="entry name" value="RNase_M5_C"/>
</dbReference>
<keyword evidence="8 11" id="KW-0378">Hydrolase</keyword>
<evidence type="ECO:0000256" key="11">
    <source>
        <dbReference type="HAMAP-Rule" id="MF_01469"/>
    </source>
</evidence>
<feature type="domain" description="Toprim" evidence="13">
    <location>
        <begin position="3"/>
        <end position="87"/>
    </location>
</feature>
<sequence length="186" mass="20859">MIKEVLIVEGRSDVARIRASHIDADMITTDGFSLRPDTLRQIACAYKKRGIIILTDPDQAGERIRRFLSKRFPKAKHAFIPRKDAIANDDLGVEQASPEAIRLALSKTRCATFTPEDIFSMADIMAAGLNGRPDAAERRAAVGAVLGIGYGNAKQFLRRLNHYGVSREEWLDALQQIEEETEHERR</sequence>
<evidence type="ECO:0000256" key="9">
    <source>
        <dbReference type="ARBA" id="ARBA00022842"/>
    </source>
</evidence>
<dbReference type="InterPro" id="IPR006171">
    <property type="entry name" value="TOPRIM_dom"/>
</dbReference>
<dbReference type="Proteomes" id="UP000591071">
    <property type="component" value="Unassembled WGS sequence"/>
</dbReference>
<dbReference type="InterPro" id="IPR034141">
    <property type="entry name" value="TOPRIM_RNase_M5-like"/>
</dbReference>
<dbReference type="NCBIfam" id="TIGR00334">
    <property type="entry name" value="5S_RNA_mat_M5"/>
    <property type="match status" value="1"/>
</dbReference>
<dbReference type="Pfam" id="PF13331">
    <property type="entry name" value="DUF4093"/>
    <property type="match status" value="1"/>
</dbReference>
<name>A0A848BSJ4_9FIRM</name>
<dbReference type="Gene3D" id="3.40.1360.10">
    <property type="match status" value="1"/>
</dbReference>
<comment type="catalytic activity">
    <reaction evidence="11">
        <text>Endonucleolytic cleavage of RNA, removing 21 and 42 nucleotides, respectively, from the 5'- and 3'-termini of a 5S-rRNA precursor.</text>
        <dbReference type="EC" id="3.1.26.8"/>
    </reaction>
</comment>
<evidence type="ECO:0000256" key="10">
    <source>
        <dbReference type="ARBA" id="ARBA00022884"/>
    </source>
</evidence>
<keyword evidence="5" id="KW-0479">Metal-binding</keyword>
<comment type="caution">
    <text evidence="14">The sequence shown here is derived from an EMBL/GenBank/DDBJ whole genome shotgun (WGS) entry which is preliminary data.</text>
</comment>
<dbReference type="GO" id="GO:0006364">
    <property type="term" value="P:rRNA processing"/>
    <property type="evidence" value="ECO:0007669"/>
    <property type="project" value="UniProtKB-UniRule"/>
</dbReference>
<comment type="function">
    <text evidence="11">Required for correct processing of both the 5' and 3' ends of 5S rRNA precursor. Cleaves both sides of a double-stranded region yielding mature 5S rRNA in one step.</text>
</comment>
<reference evidence="14 15" key="1">
    <citation type="submission" date="2020-04" db="EMBL/GenBank/DDBJ databases">
        <authorList>
            <person name="Hitch T.C.A."/>
            <person name="Wylensek D."/>
            <person name="Clavel T."/>
        </authorList>
    </citation>
    <scope>NUCLEOTIDE SEQUENCE [LARGE SCALE GENOMIC DNA]</scope>
    <source>
        <strain evidence="14 15">Oil-RF-744-FAT-WT-6-1</strain>
    </source>
</reference>
<keyword evidence="7 11" id="KW-0255">Endonuclease</keyword>
<dbReference type="GO" id="GO:0005737">
    <property type="term" value="C:cytoplasm"/>
    <property type="evidence" value="ECO:0007669"/>
    <property type="project" value="UniProtKB-SubCell"/>
</dbReference>
<evidence type="ECO:0000256" key="12">
    <source>
        <dbReference type="NCBIfam" id="TIGR00334"/>
    </source>
</evidence>
<dbReference type="PROSITE" id="PS50880">
    <property type="entry name" value="TOPRIM"/>
    <property type="match status" value="1"/>
</dbReference>
<dbReference type="HAMAP" id="MF_01469">
    <property type="entry name" value="RNase_M5"/>
    <property type="match status" value="1"/>
</dbReference>
<protein>
    <recommendedName>
        <fullName evidence="11 12">Ribonuclease M5</fullName>
        <ecNumber evidence="11 12">3.1.26.8</ecNumber>
    </recommendedName>
    <alternativeName>
        <fullName evidence="11">RNase M5</fullName>
    </alternativeName>
    <alternativeName>
        <fullName evidence="11">Ribosomal RNA terminal maturase M5</fullName>
    </alternativeName>
</protein>